<evidence type="ECO:0000313" key="1">
    <source>
        <dbReference type="EMBL" id="MCO1660168.1"/>
    </source>
</evidence>
<dbReference type="RefSeq" id="WP_252445509.1">
    <property type="nucleotide sequence ID" value="NZ_JAGSOV010000078.1"/>
</dbReference>
<accession>A0ABT1AB55</accession>
<proteinExistence type="predicted"/>
<evidence type="ECO:0000313" key="2">
    <source>
        <dbReference type="Proteomes" id="UP001165283"/>
    </source>
</evidence>
<name>A0ABT1AB55_9PSEU</name>
<gene>
    <name evidence="1" type="ORF">KDL28_34420</name>
</gene>
<sequence>MRPDQYRYVETHAWWLGTFGPHQFLSEQRLRMWVPKRTERDWLLVREVTGGQQWLTGSAQQALEDGFDLRDVAPVGRFAAPHGAFDTSAGYQDYEVDLDLDRDLQFDAQCGSPRPAPRGSWKDPTPQFFSRLPLDPQRLLDQLVEDNPGSWFGPFAAAVAALRTGLVPAALRSALYKALTGLPEVSIGRAANLDGLDCLAFVHDAGPTRTELLVDPSDGRFAGERDTVRADSRAGLPTGTVISTTAVRTAVVDGPGLRPEASTA</sequence>
<comment type="caution">
    <text evidence="1">The sequence shown here is derived from an EMBL/GenBank/DDBJ whole genome shotgun (WGS) entry which is preliminary data.</text>
</comment>
<protein>
    <submittedName>
        <fullName evidence="1">Uncharacterized protein</fullName>
    </submittedName>
</protein>
<keyword evidence="2" id="KW-1185">Reference proteome</keyword>
<dbReference type="EMBL" id="JAGSOV010000078">
    <property type="protein sequence ID" value="MCO1660168.1"/>
    <property type="molecule type" value="Genomic_DNA"/>
</dbReference>
<dbReference type="Proteomes" id="UP001165283">
    <property type="component" value="Unassembled WGS sequence"/>
</dbReference>
<reference evidence="1" key="1">
    <citation type="submission" date="2021-04" db="EMBL/GenBank/DDBJ databases">
        <title>Pseudonocardia sp. nov., isolated from sandy soil of mangrove forest.</title>
        <authorList>
            <person name="Zan Z."/>
            <person name="Huang R."/>
            <person name="Liu W."/>
        </authorList>
    </citation>
    <scope>NUCLEOTIDE SEQUENCE</scope>
    <source>
        <strain evidence="1">S2-4</strain>
    </source>
</reference>
<organism evidence="1 2">
    <name type="scientific">Pseudonocardia humida</name>
    <dbReference type="NCBI Taxonomy" id="2800819"/>
    <lineage>
        <taxon>Bacteria</taxon>
        <taxon>Bacillati</taxon>
        <taxon>Actinomycetota</taxon>
        <taxon>Actinomycetes</taxon>
        <taxon>Pseudonocardiales</taxon>
        <taxon>Pseudonocardiaceae</taxon>
        <taxon>Pseudonocardia</taxon>
    </lineage>
</organism>